<proteinExistence type="predicted"/>
<comment type="caution">
    <text evidence="2">The sequence shown here is derived from an EMBL/GenBank/DDBJ whole genome shotgun (WGS) entry which is preliminary data.</text>
</comment>
<dbReference type="EMBL" id="JAKREW010000052">
    <property type="protein sequence ID" value="MCG7508756.1"/>
    <property type="molecule type" value="Genomic_DNA"/>
</dbReference>
<dbReference type="InterPro" id="IPR047794">
    <property type="entry name" value="C45_proenzyme-like"/>
</dbReference>
<dbReference type="PANTHER" id="PTHR34180">
    <property type="entry name" value="PEPTIDASE C45"/>
    <property type="match status" value="1"/>
</dbReference>
<accession>A0ABS9QMS3</accession>
<sequence length="378" mass="40969">MTVSQFPLIEIHGTPRERGRQYGQAAAERIKRGVSHYLKQFADCGLDGRGIRSHVESYLPRIHAYDGDLVEEMKGIAEGAGIDFDSVVLLNARTELLHEALEVQKRASEREQNSPDGCTGVVVLPSASADGTIIHATNWDWKAECAETAVVLQIRRDDGPDVLMFAEAGAVSRAGVNAAGIAITANYIESDRDFEKPGIPLALLRRKALEAETYAGAIGVIVSTQKLTSNNLILSHRDGVAIDFECAPSETFAVYPDNGLIVHANHWTSTAALSKYKDVGILGTPDSLYRDLRVKEHLKPKIGNITRRDVITALRDEFGAPLAVCRAPLRKSERGDLTATVATLMIDSNAGTMDITPLPALNRQSTTYTLSAARNLAA</sequence>
<dbReference type="NCBIfam" id="NF040521">
    <property type="entry name" value="C45_proenzyme"/>
    <property type="match status" value="1"/>
</dbReference>
<reference evidence="2 3" key="1">
    <citation type="submission" date="2022-02" db="EMBL/GenBank/DDBJ databases">
        <title>Draft genome sequence of Mezorhizobium retamae strain IRAMC:0171 isolated from Retama raetam nodules.</title>
        <authorList>
            <person name="Bengaied R."/>
            <person name="Sbissi I."/>
            <person name="Huber K."/>
            <person name="Ghodbane F."/>
            <person name="Nouioui I."/>
            <person name="Tarhouni M."/>
            <person name="Gtari M."/>
        </authorList>
    </citation>
    <scope>NUCLEOTIDE SEQUENCE [LARGE SCALE GENOMIC DNA]</scope>
    <source>
        <strain evidence="2 3">IRAMC:0171</strain>
    </source>
</reference>
<dbReference type="Proteomes" id="UP001201701">
    <property type="component" value="Unassembled WGS sequence"/>
</dbReference>
<dbReference type="PANTHER" id="PTHR34180:SF1">
    <property type="entry name" value="BETA-ALANYL-DOPAMINE_CARCININE HYDROLASE"/>
    <property type="match status" value="1"/>
</dbReference>
<dbReference type="Gene3D" id="1.10.10.2120">
    <property type="match status" value="1"/>
</dbReference>
<dbReference type="RefSeq" id="WP_239370264.1">
    <property type="nucleotide sequence ID" value="NZ_JAKREW010000052.1"/>
</dbReference>
<evidence type="ECO:0000313" key="2">
    <source>
        <dbReference type="EMBL" id="MCG7508756.1"/>
    </source>
</evidence>
<protein>
    <submittedName>
        <fullName evidence="2">C45 family peptidase</fullName>
    </submittedName>
</protein>
<evidence type="ECO:0000259" key="1">
    <source>
        <dbReference type="Pfam" id="PF03417"/>
    </source>
</evidence>
<keyword evidence="3" id="KW-1185">Reference proteome</keyword>
<dbReference type="InterPro" id="IPR005079">
    <property type="entry name" value="Peptidase_C45_hydrolase"/>
</dbReference>
<evidence type="ECO:0000313" key="3">
    <source>
        <dbReference type="Proteomes" id="UP001201701"/>
    </source>
</evidence>
<dbReference type="InterPro" id="IPR047801">
    <property type="entry name" value="Peptidase_C45"/>
</dbReference>
<feature type="domain" description="Peptidase C45 hydrolase" evidence="1">
    <location>
        <begin position="134"/>
        <end position="355"/>
    </location>
</feature>
<dbReference type="Gene3D" id="3.60.60.10">
    <property type="entry name" value="Penicillin V Acylase, Chain A"/>
    <property type="match status" value="1"/>
</dbReference>
<dbReference type="Pfam" id="PF03417">
    <property type="entry name" value="AAT"/>
    <property type="match status" value="1"/>
</dbReference>
<name>A0ABS9QMS3_9HYPH</name>
<gene>
    <name evidence="2" type="ORF">L4923_27340</name>
</gene>
<organism evidence="2 3">
    <name type="scientific">Mesorhizobium retamae</name>
    <dbReference type="NCBI Taxonomy" id="2912854"/>
    <lineage>
        <taxon>Bacteria</taxon>
        <taxon>Pseudomonadati</taxon>
        <taxon>Pseudomonadota</taxon>
        <taxon>Alphaproteobacteria</taxon>
        <taxon>Hyphomicrobiales</taxon>
        <taxon>Phyllobacteriaceae</taxon>
        <taxon>Mesorhizobium</taxon>
    </lineage>
</organism>